<dbReference type="InterPro" id="IPR028098">
    <property type="entry name" value="Glyco_trans_4-like_N"/>
</dbReference>
<dbReference type="PANTHER" id="PTHR45947:SF3">
    <property type="entry name" value="SULFOQUINOVOSYL TRANSFERASE SQD2"/>
    <property type="match status" value="1"/>
</dbReference>
<name>A0A532UVM2_UNCT6</name>
<reference evidence="3 4" key="1">
    <citation type="submission" date="2017-06" db="EMBL/GenBank/DDBJ databases">
        <title>Novel microbial phyla capable of carbon fixation and sulfur reduction in deep-sea sediments.</title>
        <authorList>
            <person name="Huang J."/>
            <person name="Baker B."/>
            <person name="Wang Y."/>
        </authorList>
    </citation>
    <scope>NUCLEOTIDE SEQUENCE [LARGE SCALE GENOMIC DNA]</scope>
    <source>
        <strain evidence="3">B3_TA06</strain>
    </source>
</reference>
<keyword evidence="3" id="KW-0808">Transferase</keyword>
<comment type="caution">
    <text evidence="3">The sequence shown here is derived from an EMBL/GenBank/DDBJ whole genome shotgun (WGS) entry which is preliminary data.</text>
</comment>
<evidence type="ECO:0000313" key="4">
    <source>
        <dbReference type="Proteomes" id="UP000317778"/>
    </source>
</evidence>
<sequence>MRVLEVSEHYFPHVGGISEHVYCLSRELLRRGHEVEVLTSRIPGKVPEDVPVVRIGRGVSLPINKSFSRITVGIGIWARINGLLRARRYDVVHVHGSLAPMLPMAVLHYSRNDKARTIAVGTFHAGHDPSSLYRVFKQPLRRQFFRYYDGLIAVSPVAEETMTCFFPGSYRIIPNGVDTKVFSPGRSALADRLPQSSLKLLFMGRFEPKKGLRHLLGAMPLIKRKIPDVKLVVVGSGPMRPYYNRFIAPEVKDSIYFAGEVTGARRADYYRWCDLSITPSIGAESFGLTLLEAMGCAKPVVATDIPAFRYVMGEKEGIFVKPCDHANLARGILELARRRKDWKRVGKAGRRKALGYSWKRIAGMVEDYYQEVRIRRGIVENRQSGSDSAIFCPRGPKVRRTKGA</sequence>
<dbReference type="Proteomes" id="UP000317778">
    <property type="component" value="Unassembled WGS sequence"/>
</dbReference>
<accession>A0A532UVM2</accession>
<feature type="domain" description="Glycosyl transferase family 1" evidence="1">
    <location>
        <begin position="195"/>
        <end position="351"/>
    </location>
</feature>
<protein>
    <submittedName>
        <fullName evidence="3">Glycosyl transferase</fullName>
    </submittedName>
</protein>
<dbReference type="InterPro" id="IPR050194">
    <property type="entry name" value="Glycosyltransferase_grp1"/>
</dbReference>
<gene>
    <name evidence="3" type="ORF">CEE36_10450</name>
</gene>
<dbReference type="Pfam" id="PF13439">
    <property type="entry name" value="Glyco_transf_4"/>
    <property type="match status" value="1"/>
</dbReference>
<evidence type="ECO:0000259" key="2">
    <source>
        <dbReference type="Pfam" id="PF13439"/>
    </source>
</evidence>
<dbReference type="AlphaFoldDB" id="A0A532UVM2"/>
<dbReference type="EMBL" id="NJBO01000025">
    <property type="protein sequence ID" value="TKJ38990.1"/>
    <property type="molecule type" value="Genomic_DNA"/>
</dbReference>
<dbReference type="Pfam" id="PF00534">
    <property type="entry name" value="Glycos_transf_1"/>
    <property type="match status" value="1"/>
</dbReference>
<proteinExistence type="predicted"/>
<organism evidence="3 4">
    <name type="scientific">candidate division TA06 bacterium B3_TA06</name>
    <dbReference type="NCBI Taxonomy" id="2012487"/>
    <lineage>
        <taxon>Bacteria</taxon>
        <taxon>Bacteria division TA06</taxon>
    </lineage>
</organism>
<dbReference type="CDD" id="cd03801">
    <property type="entry name" value="GT4_PimA-like"/>
    <property type="match status" value="1"/>
</dbReference>
<feature type="domain" description="Glycosyltransferase subfamily 4-like N-terminal" evidence="2">
    <location>
        <begin position="14"/>
        <end position="180"/>
    </location>
</feature>
<dbReference type="SUPFAM" id="SSF53756">
    <property type="entry name" value="UDP-Glycosyltransferase/glycogen phosphorylase"/>
    <property type="match status" value="1"/>
</dbReference>
<dbReference type="Gene3D" id="3.40.50.2000">
    <property type="entry name" value="Glycogen Phosphorylase B"/>
    <property type="match status" value="2"/>
</dbReference>
<evidence type="ECO:0000259" key="1">
    <source>
        <dbReference type="Pfam" id="PF00534"/>
    </source>
</evidence>
<dbReference type="InterPro" id="IPR001296">
    <property type="entry name" value="Glyco_trans_1"/>
</dbReference>
<evidence type="ECO:0000313" key="3">
    <source>
        <dbReference type="EMBL" id="TKJ38990.1"/>
    </source>
</evidence>
<dbReference type="PANTHER" id="PTHR45947">
    <property type="entry name" value="SULFOQUINOVOSYL TRANSFERASE SQD2"/>
    <property type="match status" value="1"/>
</dbReference>
<dbReference type="GO" id="GO:0016757">
    <property type="term" value="F:glycosyltransferase activity"/>
    <property type="evidence" value="ECO:0007669"/>
    <property type="project" value="InterPro"/>
</dbReference>